<dbReference type="GO" id="GO:0016747">
    <property type="term" value="F:acyltransferase activity, transferring groups other than amino-acyl groups"/>
    <property type="evidence" value="ECO:0007669"/>
    <property type="project" value="InterPro"/>
</dbReference>
<feature type="compositionally biased region" description="Basic and acidic residues" evidence="1">
    <location>
        <begin position="1"/>
        <end position="11"/>
    </location>
</feature>
<evidence type="ECO:0000313" key="3">
    <source>
        <dbReference type="EMBL" id="KAF2762925.1"/>
    </source>
</evidence>
<evidence type="ECO:0000313" key="4">
    <source>
        <dbReference type="Proteomes" id="UP000799437"/>
    </source>
</evidence>
<dbReference type="PROSITE" id="PS51186">
    <property type="entry name" value="GNAT"/>
    <property type="match status" value="1"/>
</dbReference>
<organism evidence="3 4">
    <name type="scientific">Pseudovirgaria hyperparasitica</name>
    <dbReference type="NCBI Taxonomy" id="470096"/>
    <lineage>
        <taxon>Eukaryota</taxon>
        <taxon>Fungi</taxon>
        <taxon>Dikarya</taxon>
        <taxon>Ascomycota</taxon>
        <taxon>Pezizomycotina</taxon>
        <taxon>Dothideomycetes</taxon>
        <taxon>Dothideomycetes incertae sedis</taxon>
        <taxon>Acrospermales</taxon>
        <taxon>Acrospermaceae</taxon>
        <taxon>Pseudovirgaria</taxon>
    </lineage>
</organism>
<dbReference type="EMBL" id="ML996565">
    <property type="protein sequence ID" value="KAF2762925.1"/>
    <property type="molecule type" value="Genomic_DNA"/>
</dbReference>
<feature type="compositionally biased region" description="Pro residues" evidence="1">
    <location>
        <begin position="166"/>
        <end position="177"/>
    </location>
</feature>
<feature type="compositionally biased region" description="Basic and acidic residues" evidence="1">
    <location>
        <begin position="139"/>
        <end position="161"/>
    </location>
</feature>
<dbReference type="PANTHER" id="PTHR42791:SF14">
    <property type="entry name" value="N-ACETYLTRANSFERASE DOMAIN-CONTAINING PROTEIN"/>
    <property type="match status" value="1"/>
</dbReference>
<dbReference type="OrthoDB" id="410198at2759"/>
<evidence type="ECO:0000259" key="2">
    <source>
        <dbReference type="PROSITE" id="PS51186"/>
    </source>
</evidence>
<reference evidence="3" key="1">
    <citation type="journal article" date="2020" name="Stud. Mycol.">
        <title>101 Dothideomycetes genomes: a test case for predicting lifestyles and emergence of pathogens.</title>
        <authorList>
            <person name="Haridas S."/>
            <person name="Albert R."/>
            <person name="Binder M."/>
            <person name="Bloem J."/>
            <person name="Labutti K."/>
            <person name="Salamov A."/>
            <person name="Andreopoulos B."/>
            <person name="Baker S."/>
            <person name="Barry K."/>
            <person name="Bills G."/>
            <person name="Bluhm B."/>
            <person name="Cannon C."/>
            <person name="Castanera R."/>
            <person name="Culley D."/>
            <person name="Daum C."/>
            <person name="Ezra D."/>
            <person name="Gonzalez J."/>
            <person name="Henrissat B."/>
            <person name="Kuo A."/>
            <person name="Liang C."/>
            <person name="Lipzen A."/>
            <person name="Lutzoni F."/>
            <person name="Magnuson J."/>
            <person name="Mondo S."/>
            <person name="Nolan M."/>
            <person name="Ohm R."/>
            <person name="Pangilinan J."/>
            <person name="Park H.-J."/>
            <person name="Ramirez L."/>
            <person name="Alfaro M."/>
            <person name="Sun H."/>
            <person name="Tritt A."/>
            <person name="Yoshinaga Y."/>
            <person name="Zwiers L.-H."/>
            <person name="Turgeon B."/>
            <person name="Goodwin S."/>
            <person name="Spatafora J."/>
            <person name="Crous P."/>
            <person name="Grigoriev I."/>
        </authorList>
    </citation>
    <scope>NUCLEOTIDE SEQUENCE</scope>
    <source>
        <strain evidence="3">CBS 121739</strain>
    </source>
</reference>
<dbReference type="PANTHER" id="PTHR42791">
    <property type="entry name" value="GNAT FAMILY ACETYLTRANSFERASE"/>
    <property type="match status" value="1"/>
</dbReference>
<dbReference type="CDD" id="cd04301">
    <property type="entry name" value="NAT_SF"/>
    <property type="match status" value="1"/>
</dbReference>
<proteinExistence type="predicted"/>
<dbReference type="AlphaFoldDB" id="A0A6A6WL51"/>
<sequence>MSEDQQPEHESTFASAVSPSPPFLSSTSTMDNAPASELALIPPPPISSQPSSSIQILPLKPEDCRTWQIMHYTCHADHMRDLLALRPFSPASWTRVVAAREQELSQPGVHAFKAVDVSTTPPTIAAIAKWTVYAGARDETDGRGDRHADGAADGAADRHAEGSLPTAPPPARGPAPPVQTAYTAHPDPPPELNVRLLNALLTPLRETRKEVMAGRQAYVMLNSMTTFPAYQRRGIARRLMQWGLDRADELGVEVYLDASAAARRLYEGCAFELVRTHVFDVEAWGGGVGERHYTYVNLCSEAEVR</sequence>
<dbReference type="InterPro" id="IPR052523">
    <property type="entry name" value="Trichothecene_AcTrans"/>
</dbReference>
<dbReference type="Pfam" id="PF00583">
    <property type="entry name" value="Acetyltransf_1"/>
    <property type="match status" value="1"/>
</dbReference>
<name>A0A6A6WL51_9PEZI</name>
<feature type="region of interest" description="Disordered" evidence="1">
    <location>
        <begin position="1"/>
        <end position="53"/>
    </location>
</feature>
<dbReference type="Proteomes" id="UP000799437">
    <property type="component" value="Unassembled WGS sequence"/>
</dbReference>
<gene>
    <name evidence="3" type="ORF">EJ05DRAFT_20680</name>
</gene>
<evidence type="ECO:0000256" key="1">
    <source>
        <dbReference type="SAM" id="MobiDB-lite"/>
    </source>
</evidence>
<keyword evidence="4" id="KW-1185">Reference proteome</keyword>
<feature type="domain" description="N-acetyltransferase" evidence="2">
    <location>
        <begin position="228"/>
        <end position="295"/>
    </location>
</feature>
<feature type="region of interest" description="Disordered" evidence="1">
    <location>
        <begin position="139"/>
        <end position="189"/>
    </location>
</feature>
<dbReference type="RefSeq" id="XP_033605376.1">
    <property type="nucleotide sequence ID" value="XM_033739790.1"/>
</dbReference>
<dbReference type="GeneID" id="54480844"/>
<dbReference type="Gene3D" id="3.40.630.30">
    <property type="match status" value="1"/>
</dbReference>
<accession>A0A6A6WL51</accession>
<protein>
    <recommendedName>
        <fullName evidence="2">N-acetyltransferase domain-containing protein</fullName>
    </recommendedName>
</protein>
<feature type="compositionally biased region" description="Low complexity" evidence="1">
    <location>
        <begin position="23"/>
        <end position="40"/>
    </location>
</feature>
<dbReference type="InterPro" id="IPR016181">
    <property type="entry name" value="Acyl_CoA_acyltransferase"/>
</dbReference>
<dbReference type="SUPFAM" id="SSF55729">
    <property type="entry name" value="Acyl-CoA N-acyltransferases (Nat)"/>
    <property type="match status" value="1"/>
</dbReference>
<dbReference type="InterPro" id="IPR000182">
    <property type="entry name" value="GNAT_dom"/>
</dbReference>